<dbReference type="Proteomes" id="UP000317800">
    <property type="component" value="Segment"/>
</dbReference>
<accession>A0A516KMH5</accession>
<evidence type="ECO:0000256" key="4">
    <source>
        <dbReference type="ARBA" id="ARBA00022825"/>
    </source>
</evidence>
<keyword evidence="2 5" id="KW-0645">Protease</keyword>
<feature type="region of interest" description="Disordered" evidence="6">
    <location>
        <begin position="277"/>
        <end position="327"/>
    </location>
</feature>
<evidence type="ECO:0000313" key="9">
    <source>
        <dbReference type="Proteomes" id="UP000317800"/>
    </source>
</evidence>
<evidence type="ECO:0000256" key="5">
    <source>
        <dbReference type="RuleBase" id="RU003355"/>
    </source>
</evidence>
<dbReference type="EMBL" id="MN043729">
    <property type="protein sequence ID" value="QDP42804.1"/>
    <property type="molecule type" value="Genomic_DNA"/>
</dbReference>
<dbReference type="PROSITE" id="PS51892">
    <property type="entry name" value="SUBTILASE"/>
    <property type="match status" value="1"/>
</dbReference>
<dbReference type="InterPro" id="IPR023827">
    <property type="entry name" value="Peptidase_S8_Asp-AS"/>
</dbReference>
<dbReference type="InterPro" id="IPR000209">
    <property type="entry name" value="Peptidase_S8/S53_dom"/>
</dbReference>
<feature type="domain" description="Peptidase S8/S53" evidence="7">
    <location>
        <begin position="47"/>
        <end position="268"/>
    </location>
</feature>
<dbReference type="PRINTS" id="PR00723">
    <property type="entry name" value="SUBTILISIN"/>
</dbReference>
<dbReference type="InterPro" id="IPR051048">
    <property type="entry name" value="Peptidase_S8/S53_subtilisin"/>
</dbReference>
<dbReference type="PROSITE" id="PS00137">
    <property type="entry name" value="SUBTILASE_HIS"/>
    <property type="match status" value="1"/>
</dbReference>
<evidence type="ECO:0000256" key="3">
    <source>
        <dbReference type="ARBA" id="ARBA00022801"/>
    </source>
</evidence>
<feature type="compositionally biased region" description="Pro residues" evidence="6">
    <location>
        <begin position="305"/>
        <end position="325"/>
    </location>
</feature>
<reference evidence="8 9" key="1">
    <citation type="submission" date="2019-06" db="EMBL/GenBank/DDBJ databases">
        <authorList>
            <person name="Hertel R."/>
        </authorList>
    </citation>
    <scope>NUCLEOTIDE SEQUENCE [LARGE SCALE GENOMIC DNA]</scope>
</reference>
<dbReference type="PROSITE" id="PS00138">
    <property type="entry name" value="SUBTILASE_SER"/>
    <property type="match status" value="1"/>
</dbReference>
<dbReference type="InterPro" id="IPR034202">
    <property type="entry name" value="Subtilisin_Carlsberg-like"/>
</dbReference>
<dbReference type="Pfam" id="PF00082">
    <property type="entry name" value="Peptidase_S8"/>
    <property type="match status" value="1"/>
</dbReference>
<evidence type="ECO:0000313" key="8">
    <source>
        <dbReference type="EMBL" id="QDP42804.1"/>
    </source>
</evidence>
<dbReference type="CDD" id="cd07477">
    <property type="entry name" value="Peptidases_S8_Subtilisin_subset"/>
    <property type="match status" value="1"/>
</dbReference>
<proteinExistence type="inferred from homology"/>
<comment type="similarity">
    <text evidence="1 5">Belongs to the peptidase S8 family.</text>
</comment>
<dbReference type="PANTHER" id="PTHR43399:SF4">
    <property type="entry name" value="CELL WALL-ASSOCIATED PROTEASE"/>
    <property type="match status" value="1"/>
</dbReference>
<dbReference type="PROSITE" id="PS00136">
    <property type="entry name" value="SUBTILASE_ASP"/>
    <property type="match status" value="1"/>
</dbReference>
<evidence type="ECO:0000256" key="1">
    <source>
        <dbReference type="ARBA" id="ARBA00011073"/>
    </source>
</evidence>
<evidence type="ECO:0000256" key="2">
    <source>
        <dbReference type="ARBA" id="ARBA00022670"/>
    </source>
</evidence>
<dbReference type="SUPFAM" id="SSF52743">
    <property type="entry name" value="Subtilisin-like"/>
    <property type="match status" value="1"/>
</dbReference>
<name>A0A516KMH5_9CAUD</name>
<feature type="compositionally biased region" description="Acidic residues" evidence="6">
    <location>
        <begin position="294"/>
        <end position="304"/>
    </location>
</feature>
<keyword evidence="3 5" id="KW-0378">Hydrolase</keyword>
<gene>
    <name evidence="8" type="ORF">Goe8_c00200</name>
</gene>
<keyword evidence="9" id="KW-1185">Reference proteome</keyword>
<dbReference type="Gene3D" id="3.40.50.200">
    <property type="entry name" value="Peptidase S8/S53 domain"/>
    <property type="match status" value="1"/>
</dbReference>
<dbReference type="GO" id="GO:0004252">
    <property type="term" value="F:serine-type endopeptidase activity"/>
    <property type="evidence" value="ECO:0007669"/>
    <property type="project" value="InterPro"/>
</dbReference>
<dbReference type="GO" id="GO:0006508">
    <property type="term" value="P:proteolysis"/>
    <property type="evidence" value="ECO:0007669"/>
    <property type="project" value="UniProtKB-KW"/>
</dbReference>
<keyword evidence="4 5" id="KW-0720">Serine protease</keyword>
<dbReference type="InterPro" id="IPR015500">
    <property type="entry name" value="Peptidase_S8_subtilisin-rel"/>
</dbReference>
<dbReference type="InterPro" id="IPR036852">
    <property type="entry name" value="Peptidase_S8/S53_dom_sf"/>
</dbReference>
<sequence>MSIFKRNREVRLIPAKVKSVHTFSAETIPDGVKMINAQSQWNVGNEGEGVVVAIIDTGVDYNHPDLKDNIIGGKDFTGKGDYMDGHGHGTHVAGTIAATNNGSGIVGVAPKAKILALKALKDDGTGDMNWTISAIRFAVKQKVNVINMSLGGQHSYALRKAVQEAVAAGIVIVAAAGNEGDGDEATEELSYPGAYPEVMEVGAVDFSGMLAEFSNTNSEVDILAPGVDVFSTYPNGKYARMSGTSMATPHMTGAVALLKSIAIADYTKDSHILDLTVEEPVEPPKEDPVPEPTPEPEPEPEPELEPVPIPSPAPETEPTPVPPPVKTISPLLLFRLILLLLRNNKPRK</sequence>
<dbReference type="InterPro" id="IPR023828">
    <property type="entry name" value="Peptidase_S8_Ser-AS"/>
</dbReference>
<organism evidence="8 9">
    <name type="scientific">Bacillus phage vB_BmeM-Goe8</name>
    <dbReference type="NCBI Taxonomy" id="2593638"/>
    <lineage>
        <taxon>Viruses</taxon>
        <taxon>Duplodnaviria</taxon>
        <taxon>Heunggongvirae</taxon>
        <taxon>Uroviricota</taxon>
        <taxon>Caudoviricetes</taxon>
        <taxon>Herelleviridae</taxon>
        <taxon>Bastillevirinae</taxon>
        <taxon>Goettingenvirus</taxon>
        <taxon>Goettingenvirus goe8</taxon>
    </lineage>
</organism>
<dbReference type="InterPro" id="IPR022398">
    <property type="entry name" value="Peptidase_S8_His-AS"/>
</dbReference>
<evidence type="ECO:0000259" key="7">
    <source>
        <dbReference type="Pfam" id="PF00082"/>
    </source>
</evidence>
<protein>
    <submittedName>
        <fullName evidence="8">Subtilisin serine protease family protein</fullName>
    </submittedName>
</protein>
<evidence type="ECO:0000256" key="6">
    <source>
        <dbReference type="SAM" id="MobiDB-lite"/>
    </source>
</evidence>
<dbReference type="PANTHER" id="PTHR43399">
    <property type="entry name" value="SUBTILISIN-RELATED"/>
    <property type="match status" value="1"/>
</dbReference>